<accession>A0AAV1C3Z3</accession>
<evidence type="ECO:0000313" key="2">
    <source>
        <dbReference type="EMBL" id="CAI9089517.1"/>
    </source>
</evidence>
<sequence>MAPHFISLDFGLEVEFDEDYGATLHRSLHDIYDVKTLALCTYVLQVIPMGDSPAQLGIKLRRVNHLILKASLIQEEFFGVTFFLNSCPNLELLTIDLNTSKRVLSEYEPPFPFDEHPFLKGVTTFNPYPAVVPYCVKKNLKKVVVEGFKGTESELPVLRYLL</sequence>
<keyword evidence="3" id="KW-1185">Reference proteome</keyword>
<protein>
    <submittedName>
        <fullName evidence="2">OLC1v1024104C1</fullName>
    </submittedName>
</protein>
<evidence type="ECO:0000313" key="3">
    <source>
        <dbReference type="Proteomes" id="UP001161247"/>
    </source>
</evidence>
<feature type="domain" description="FBD" evidence="1">
    <location>
        <begin position="129"/>
        <end position="162"/>
    </location>
</feature>
<dbReference type="Proteomes" id="UP001161247">
    <property type="component" value="Chromosome 1"/>
</dbReference>
<dbReference type="Pfam" id="PF08387">
    <property type="entry name" value="FBD"/>
    <property type="match status" value="1"/>
</dbReference>
<name>A0AAV1C3Z3_OLDCO</name>
<reference evidence="2" key="1">
    <citation type="submission" date="2023-03" db="EMBL/GenBank/DDBJ databases">
        <authorList>
            <person name="Julca I."/>
        </authorList>
    </citation>
    <scope>NUCLEOTIDE SEQUENCE</scope>
</reference>
<gene>
    <name evidence="2" type="ORF">OLC1_LOCUS1850</name>
</gene>
<evidence type="ECO:0000259" key="1">
    <source>
        <dbReference type="Pfam" id="PF08387"/>
    </source>
</evidence>
<dbReference type="EMBL" id="OX459118">
    <property type="protein sequence ID" value="CAI9089517.1"/>
    <property type="molecule type" value="Genomic_DNA"/>
</dbReference>
<proteinExistence type="predicted"/>
<dbReference type="AlphaFoldDB" id="A0AAV1C3Z3"/>
<dbReference type="InterPro" id="IPR006566">
    <property type="entry name" value="FBD"/>
</dbReference>
<organism evidence="2 3">
    <name type="scientific">Oldenlandia corymbosa var. corymbosa</name>
    <dbReference type="NCBI Taxonomy" id="529605"/>
    <lineage>
        <taxon>Eukaryota</taxon>
        <taxon>Viridiplantae</taxon>
        <taxon>Streptophyta</taxon>
        <taxon>Embryophyta</taxon>
        <taxon>Tracheophyta</taxon>
        <taxon>Spermatophyta</taxon>
        <taxon>Magnoliopsida</taxon>
        <taxon>eudicotyledons</taxon>
        <taxon>Gunneridae</taxon>
        <taxon>Pentapetalae</taxon>
        <taxon>asterids</taxon>
        <taxon>lamiids</taxon>
        <taxon>Gentianales</taxon>
        <taxon>Rubiaceae</taxon>
        <taxon>Rubioideae</taxon>
        <taxon>Spermacoceae</taxon>
        <taxon>Hedyotis-Oldenlandia complex</taxon>
        <taxon>Oldenlandia</taxon>
    </lineage>
</organism>